<feature type="transmembrane region" description="Helical" evidence="1">
    <location>
        <begin position="547"/>
        <end position="565"/>
    </location>
</feature>
<feature type="transmembrane region" description="Helical" evidence="1">
    <location>
        <begin position="222"/>
        <end position="243"/>
    </location>
</feature>
<feature type="transmembrane region" description="Helical" evidence="1">
    <location>
        <begin position="129"/>
        <end position="153"/>
    </location>
</feature>
<proteinExistence type="predicted"/>
<organism evidence="3">
    <name type="scientific">marine sediment metagenome</name>
    <dbReference type="NCBI Taxonomy" id="412755"/>
    <lineage>
        <taxon>unclassified sequences</taxon>
        <taxon>metagenomes</taxon>
        <taxon>ecological metagenomes</taxon>
    </lineage>
</organism>
<name>A0A0F9RRX1_9ZZZZ</name>
<dbReference type="InterPro" id="IPR014782">
    <property type="entry name" value="Peptidase_M1_dom"/>
</dbReference>
<feature type="transmembrane region" description="Helical" evidence="1">
    <location>
        <begin position="509"/>
        <end position="526"/>
    </location>
</feature>
<evidence type="ECO:0000259" key="2">
    <source>
        <dbReference type="Pfam" id="PF01433"/>
    </source>
</evidence>
<feature type="domain" description="Peptidase M1 membrane alanine aminopeptidase" evidence="2">
    <location>
        <begin position="860"/>
        <end position="1049"/>
    </location>
</feature>
<comment type="caution">
    <text evidence="3">The sequence shown here is derived from an EMBL/GenBank/DDBJ whole genome shotgun (WGS) entry which is preliminary data.</text>
</comment>
<dbReference type="Gene3D" id="1.10.390.10">
    <property type="entry name" value="Neutral Protease Domain 2"/>
    <property type="match status" value="1"/>
</dbReference>
<sequence length="1055" mass="119600">MLIFNEWRYAVRQPLVWLCIIIPLIFSVMLSSGLATVEVDSLKQFKLNITMLQMMQLPVLVGVLAPVIFLRDQHALMQELIYATQPSLFKRSLARVCLLICLVFIISLISDLVMIYMHVRQFGYISNMVSFTVFNSFLVLLPNSCFLVVVAFFVCHKSTTSLPNYVVFAVLWIGYIMLASITGNPMLAGSSIISNRFYTLFVWLDPFAYTAVINSLTNSLGASFAINRVVVSMLAVGIFYITFSKNKKNTLLKSLLKSQKGKNNNECVRYNTLEPAEYKTARVTQKPFLMMASLYKITLVNLVSHPVTLLIIFVWPVMVFNSVASSSGYVEPMSIMSTTSLDAISYYAFDMQLLFGTLLMALWSWQVSCFAKYYNIAELIAATPLKTYYFLNSQLLVLGTMILVFLTMSLLGASAAQWFLHSAYQFEVHLTILFLMAIVLAIIACVFLCVFNLCRSQLIAGLLIAVILLIKFTPIMTYLGLTHTLWSVGWTPLQAPDNFWGYRASISSYWPYISVWLVACISLVIITGIFNHRGAGLSRRVMGVKHFWLLIPLLITVALFTQLHLRLVEEKPLTNSHKREAFKAQYEKAFSQWRNVAQPNIVHIDANVDFYPHQQQAHFSLIYTLKNTHQAPIKEILVGRSGFYTWADIEIDGAQRAKSFPLLNQAVFKFENEMQPGEIRKLVTRFDVHQAKLWPVRGHQIITPEFSYIRSVPLLPTVGYQDNYELTDPILRQQHALKVKSVIRPTKLFAKTAKASTHYQWLTMSSKVSTTSDYQVITQGEEISRTSKDDREIFHFETRTPINAIPAWVTVPYSPVTKQQNGVMLNVFAKDKNEPARGESIAVNLSAMGDTIKWLNNISPYRAKQLSLIGSPKFGGTGYALPQLILIEDSVGFRAKPSANAGFDQRYRRAVHETAHQWFGHDIGNGVFSDSAFLVESMAKYIELVVIEQRYGKATMQALVEYETTRYEQSMLMNIKERSALVDATQSFDQYSRATIVFAKLRAAVGDKPIINALKLVWKNHAYPNSPANSMDFIRALKYEAGKEQESLINTLFLE</sequence>
<feature type="transmembrane region" description="Helical" evidence="1">
    <location>
        <begin position="458"/>
        <end position="481"/>
    </location>
</feature>
<dbReference type="Pfam" id="PF01433">
    <property type="entry name" value="Peptidase_M1"/>
    <property type="match status" value="1"/>
</dbReference>
<feature type="transmembrane region" description="Helical" evidence="1">
    <location>
        <begin position="344"/>
        <end position="365"/>
    </location>
</feature>
<dbReference type="GO" id="GO:0008237">
    <property type="term" value="F:metallopeptidase activity"/>
    <property type="evidence" value="ECO:0007669"/>
    <property type="project" value="InterPro"/>
</dbReference>
<dbReference type="EMBL" id="LAZR01000803">
    <property type="protein sequence ID" value="KKN57434.1"/>
    <property type="molecule type" value="Genomic_DNA"/>
</dbReference>
<feature type="transmembrane region" description="Helical" evidence="1">
    <location>
        <begin position="432"/>
        <end position="451"/>
    </location>
</feature>
<feature type="transmembrane region" description="Helical" evidence="1">
    <location>
        <begin position="395"/>
        <end position="420"/>
    </location>
</feature>
<feature type="transmembrane region" description="Helical" evidence="1">
    <location>
        <begin position="299"/>
        <end position="324"/>
    </location>
</feature>
<evidence type="ECO:0000256" key="1">
    <source>
        <dbReference type="SAM" id="Phobius"/>
    </source>
</evidence>
<dbReference type="InterPro" id="IPR027268">
    <property type="entry name" value="Peptidase_M4/M1_CTD_sf"/>
</dbReference>
<accession>A0A0F9RRX1</accession>
<dbReference type="SUPFAM" id="SSF55486">
    <property type="entry name" value="Metalloproteases ('zincins'), catalytic domain"/>
    <property type="match status" value="1"/>
</dbReference>
<feature type="transmembrane region" description="Helical" evidence="1">
    <location>
        <begin position="165"/>
        <end position="185"/>
    </location>
</feature>
<evidence type="ECO:0000313" key="3">
    <source>
        <dbReference type="EMBL" id="KKN57434.1"/>
    </source>
</evidence>
<dbReference type="AlphaFoldDB" id="A0A0F9RRX1"/>
<dbReference type="GO" id="GO:0008270">
    <property type="term" value="F:zinc ion binding"/>
    <property type="evidence" value="ECO:0007669"/>
    <property type="project" value="InterPro"/>
</dbReference>
<keyword evidence="1" id="KW-0812">Transmembrane</keyword>
<feature type="transmembrane region" description="Helical" evidence="1">
    <location>
        <begin position="93"/>
        <end position="117"/>
    </location>
</feature>
<gene>
    <name evidence="3" type="ORF">LCGC14_0562340</name>
</gene>
<feature type="transmembrane region" description="Helical" evidence="1">
    <location>
        <begin position="49"/>
        <end position="70"/>
    </location>
</feature>
<keyword evidence="1" id="KW-1133">Transmembrane helix</keyword>
<feature type="transmembrane region" description="Helical" evidence="1">
    <location>
        <begin position="15"/>
        <end position="37"/>
    </location>
</feature>
<keyword evidence="1" id="KW-0472">Membrane</keyword>
<reference evidence="3" key="1">
    <citation type="journal article" date="2015" name="Nature">
        <title>Complex archaea that bridge the gap between prokaryotes and eukaryotes.</title>
        <authorList>
            <person name="Spang A."/>
            <person name="Saw J.H."/>
            <person name="Jorgensen S.L."/>
            <person name="Zaremba-Niedzwiedzka K."/>
            <person name="Martijn J."/>
            <person name="Lind A.E."/>
            <person name="van Eijk R."/>
            <person name="Schleper C."/>
            <person name="Guy L."/>
            <person name="Ettema T.J."/>
        </authorList>
    </citation>
    <scope>NUCLEOTIDE SEQUENCE</scope>
</reference>
<protein>
    <recommendedName>
        <fullName evidence="2">Peptidase M1 membrane alanine aminopeptidase domain-containing protein</fullName>
    </recommendedName>
</protein>